<organism evidence="2 3">
    <name type="scientific">Chionoecetes opilio</name>
    <name type="common">Atlantic snow crab</name>
    <name type="synonym">Cancer opilio</name>
    <dbReference type="NCBI Taxonomy" id="41210"/>
    <lineage>
        <taxon>Eukaryota</taxon>
        <taxon>Metazoa</taxon>
        <taxon>Ecdysozoa</taxon>
        <taxon>Arthropoda</taxon>
        <taxon>Crustacea</taxon>
        <taxon>Multicrustacea</taxon>
        <taxon>Malacostraca</taxon>
        <taxon>Eumalacostraca</taxon>
        <taxon>Eucarida</taxon>
        <taxon>Decapoda</taxon>
        <taxon>Pleocyemata</taxon>
        <taxon>Brachyura</taxon>
        <taxon>Eubrachyura</taxon>
        <taxon>Majoidea</taxon>
        <taxon>Majidae</taxon>
        <taxon>Chionoecetes</taxon>
    </lineage>
</organism>
<sequence length="167" mass="19308">MSRLRDLTTRLQLTTRRPSYLDWAAVLKERGRRGGEALATHTPTVIETGEPEQEVEEELSMDRRKHNLQTAVDWVKKELTDMRQQDQQLARQLLQLRVEVQRLRLLHSCLATSCLLDEVASGAKEARLLEASDLCDLPPDLRETFSPVLREMGLTRMNITSRRFSLR</sequence>
<dbReference type="AlphaFoldDB" id="A0A8J4XUD3"/>
<dbReference type="OrthoDB" id="6361237at2759"/>
<gene>
    <name evidence="2" type="primary">FAM167A</name>
    <name evidence="2" type="ORF">GWK47_013027</name>
</gene>
<comment type="similarity">
    <text evidence="1">Belongs to the FAM167 (SEC) family.</text>
</comment>
<evidence type="ECO:0000313" key="2">
    <source>
        <dbReference type="EMBL" id="KAG0714983.1"/>
    </source>
</evidence>
<evidence type="ECO:0000313" key="3">
    <source>
        <dbReference type="Proteomes" id="UP000770661"/>
    </source>
</evidence>
<reference evidence="2" key="1">
    <citation type="submission" date="2020-07" db="EMBL/GenBank/DDBJ databases">
        <title>The High-quality genome of the commercially important snow crab, Chionoecetes opilio.</title>
        <authorList>
            <person name="Jeong J.-H."/>
            <person name="Ryu S."/>
        </authorList>
    </citation>
    <scope>NUCLEOTIDE SEQUENCE</scope>
    <source>
        <strain evidence="2">MADBK_172401_WGS</strain>
        <tissue evidence="2">Digestive gland</tissue>
    </source>
</reference>
<dbReference type="InterPro" id="IPR024280">
    <property type="entry name" value="FAM167"/>
</dbReference>
<dbReference type="PANTHER" id="PTHR32289:SF1">
    <property type="entry name" value="PROTEIN FAM167A-LIKE"/>
    <property type="match status" value="1"/>
</dbReference>
<comment type="caution">
    <text evidence="2">The sequence shown here is derived from an EMBL/GenBank/DDBJ whole genome shotgun (WGS) entry which is preliminary data.</text>
</comment>
<accession>A0A8J4XUD3</accession>
<name>A0A8J4XUD3_CHIOP</name>
<protein>
    <submittedName>
        <fullName evidence="2">Protein FAM167A</fullName>
    </submittedName>
</protein>
<keyword evidence="3" id="KW-1185">Reference proteome</keyword>
<dbReference type="Pfam" id="PF11652">
    <property type="entry name" value="FAM167"/>
    <property type="match status" value="1"/>
</dbReference>
<proteinExistence type="inferred from homology"/>
<dbReference type="InterPro" id="IPR051771">
    <property type="entry name" value="FAM167_domain"/>
</dbReference>
<dbReference type="PANTHER" id="PTHR32289">
    <property type="entry name" value="PROTEIN FAM167A"/>
    <property type="match status" value="1"/>
</dbReference>
<dbReference type="Proteomes" id="UP000770661">
    <property type="component" value="Unassembled WGS sequence"/>
</dbReference>
<evidence type="ECO:0000256" key="1">
    <source>
        <dbReference type="ARBA" id="ARBA00005489"/>
    </source>
</evidence>
<dbReference type="EMBL" id="JACEEZ010020120">
    <property type="protein sequence ID" value="KAG0714983.1"/>
    <property type="molecule type" value="Genomic_DNA"/>
</dbReference>